<accession>A0A518D5A7</accession>
<reference evidence="11 12" key="1">
    <citation type="submission" date="2019-02" db="EMBL/GenBank/DDBJ databases">
        <title>Deep-cultivation of Planctomycetes and their phenomic and genomic characterization uncovers novel biology.</title>
        <authorList>
            <person name="Wiegand S."/>
            <person name="Jogler M."/>
            <person name="Boedeker C."/>
            <person name="Pinto D."/>
            <person name="Vollmers J."/>
            <person name="Rivas-Marin E."/>
            <person name="Kohn T."/>
            <person name="Peeters S.H."/>
            <person name="Heuer A."/>
            <person name="Rast P."/>
            <person name="Oberbeckmann S."/>
            <person name="Bunk B."/>
            <person name="Jeske O."/>
            <person name="Meyerdierks A."/>
            <person name="Storesund J.E."/>
            <person name="Kallscheuer N."/>
            <person name="Luecker S."/>
            <person name="Lage O.M."/>
            <person name="Pohl T."/>
            <person name="Merkel B.J."/>
            <person name="Hornburger P."/>
            <person name="Mueller R.-W."/>
            <person name="Bruemmer F."/>
            <person name="Labrenz M."/>
            <person name="Spormann A.M."/>
            <person name="Op den Camp H."/>
            <person name="Overmann J."/>
            <person name="Amann R."/>
            <person name="Jetten M.S.M."/>
            <person name="Mascher T."/>
            <person name="Medema M.H."/>
            <person name="Devos D.P."/>
            <person name="Kaster A.-K."/>
            <person name="Ovreas L."/>
            <person name="Rohde M."/>
            <person name="Galperin M.Y."/>
            <person name="Jogler C."/>
        </authorList>
    </citation>
    <scope>NUCLEOTIDE SEQUENCE [LARGE SCALE GENOMIC DNA]</scope>
    <source>
        <strain evidence="11 12">Pla175</strain>
    </source>
</reference>
<dbReference type="InterPro" id="IPR027417">
    <property type="entry name" value="P-loop_NTPase"/>
</dbReference>
<proteinExistence type="inferred from homology"/>
<sequence>MQTASLQSLSLHGPASAPQVLSSLAGDAGGRSEFVVGAENRGLARLVDRLVQGAADPSAVAGLHPVLLVGPTGSGKTELTRRIAHQYRASREPGAVLTLTASDLRRGLAEASRAQDAAAFREQLGSAELLVIDDVQRLAISESAQHELCGVIDAMAGRGGLLIGAASGQLAYCQGIAARLRSRFCAGLTLEIAPLGVDARVALLQSAARQQGRSMTAAAARLLADRLPPEPRRLLGVVQELAGQTAGVIDRNAAEAYAAARLHSEPALADIIRTVARYYKVPVKLLTSGVRRQAVVTARSVAIYLARQLTSLSYQRIGAGLGGRDHSTVMHNFKRVEQSLAQDPRLAAAVADLSRLLSTT</sequence>
<keyword evidence="12" id="KW-1185">Reference proteome</keyword>
<dbReference type="CDD" id="cd06571">
    <property type="entry name" value="Bac_DnaA_C"/>
    <property type="match status" value="1"/>
</dbReference>
<keyword evidence="2 7" id="KW-0235">DNA replication</keyword>
<dbReference type="EMBL" id="CP036291">
    <property type="protein sequence ID" value="QDU86651.1"/>
    <property type="molecule type" value="Genomic_DNA"/>
</dbReference>
<comment type="similarity">
    <text evidence="8">Belongs to the DnaA family.</text>
</comment>
<dbReference type="InterPro" id="IPR010921">
    <property type="entry name" value="Trp_repressor/repl_initiator"/>
</dbReference>
<dbReference type="InterPro" id="IPR020591">
    <property type="entry name" value="Chromosome_initiator_DnaA-like"/>
</dbReference>
<evidence type="ECO:0000313" key="11">
    <source>
        <dbReference type="EMBL" id="QDU86651.1"/>
    </source>
</evidence>
<dbReference type="Gene3D" id="3.40.50.300">
    <property type="entry name" value="P-loop containing nucleotide triphosphate hydrolases"/>
    <property type="match status" value="1"/>
</dbReference>
<dbReference type="GO" id="GO:0003688">
    <property type="term" value="F:DNA replication origin binding"/>
    <property type="evidence" value="ECO:0007669"/>
    <property type="project" value="InterPro"/>
</dbReference>
<evidence type="ECO:0000259" key="9">
    <source>
        <dbReference type="SMART" id="SM00382"/>
    </source>
</evidence>
<dbReference type="PANTHER" id="PTHR30050">
    <property type="entry name" value="CHROMOSOMAL REPLICATION INITIATOR PROTEIN DNAA"/>
    <property type="match status" value="1"/>
</dbReference>
<feature type="domain" description="AAA+ ATPase" evidence="9">
    <location>
        <begin position="62"/>
        <end position="177"/>
    </location>
</feature>
<dbReference type="KEGG" id="pnd:Pla175_00010"/>
<dbReference type="InterPro" id="IPR013159">
    <property type="entry name" value="DnaA_C"/>
</dbReference>
<keyword evidence="3 7" id="KW-0547">Nucleotide-binding</keyword>
<dbReference type="CDD" id="cd00009">
    <property type="entry name" value="AAA"/>
    <property type="match status" value="1"/>
</dbReference>
<feature type="domain" description="Chromosomal replication initiator DnaA C-terminal" evidence="10">
    <location>
        <begin position="267"/>
        <end position="336"/>
    </location>
</feature>
<dbReference type="Proteomes" id="UP000317429">
    <property type="component" value="Chromosome"/>
</dbReference>
<evidence type="ECO:0000256" key="7">
    <source>
        <dbReference type="RuleBase" id="RU000577"/>
    </source>
</evidence>
<dbReference type="GO" id="GO:0008289">
    <property type="term" value="F:lipid binding"/>
    <property type="evidence" value="ECO:0007669"/>
    <property type="project" value="UniProtKB-KW"/>
</dbReference>
<dbReference type="GO" id="GO:0006275">
    <property type="term" value="P:regulation of DNA replication"/>
    <property type="evidence" value="ECO:0007669"/>
    <property type="project" value="InterPro"/>
</dbReference>
<dbReference type="Pfam" id="PF00308">
    <property type="entry name" value="Bac_DnaA"/>
    <property type="match status" value="1"/>
</dbReference>
<dbReference type="SUPFAM" id="SSF48295">
    <property type="entry name" value="TrpR-like"/>
    <property type="match status" value="1"/>
</dbReference>
<dbReference type="Pfam" id="PF08299">
    <property type="entry name" value="Bac_DnaA_C"/>
    <property type="match status" value="1"/>
</dbReference>
<evidence type="ECO:0000256" key="1">
    <source>
        <dbReference type="ARBA" id="ARBA00022490"/>
    </source>
</evidence>
<evidence type="ECO:0000256" key="3">
    <source>
        <dbReference type="ARBA" id="ARBA00022741"/>
    </source>
</evidence>
<evidence type="ECO:0000256" key="8">
    <source>
        <dbReference type="RuleBase" id="RU004227"/>
    </source>
</evidence>
<keyword evidence="1" id="KW-0963">Cytoplasm</keyword>
<evidence type="ECO:0000256" key="6">
    <source>
        <dbReference type="ARBA" id="ARBA00023125"/>
    </source>
</evidence>
<evidence type="ECO:0000256" key="5">
    <source>
        <dbReference type="ARBA" id="ARBA00023121"/>
    </source>
</evidence>
<protein>
    <recommendedName>
        <fullName evidence="7">Chromosomal replication initiator protein DnaA</fullName>
    </recommendedName>
</protein>
<dbReference type="InterPro" id="IPR018312">
    <property type="entry name" value="Chromosome_initiator_DnaA_CS"/>
</dbReference>
<gene>
    <name evidence="11" type="primary">dnaA_1</name>
    <name evidence="11" type="ORF">Pla175_00010</name>
</gene>
<name>A0A518D5A7_9BACT</name>
<dbReference type="GO" id="GO:0005886">
    <property type="term" value="C:plasma membrane"/>
    <property type="evidence" value="ECO:0007669"/>
    <property type="project" value="TreeGrafter"/>
</dbReference>
<evidence type="ECO:0000259" key="10">
    <source>
        <dbReference type="SMART" id="SM00760"/>
    </source>
</evidence>
<dbReference type="Gene3D" id="1.10.1750.10">
    <property type="match status" value="1"/>
</dbReference>
<dbReference type="GO" id="GO:0005524">
    <property type="term" value="F:ATP binding"/>
    <property type="evidence" value="ECO:0007669"/>
    <property type="project" value="UniProtKB-KW"/>
</dbReference>
<dbReference type="PROSITE" id="PS01008">
    <property type="entry name" value="DNAA"/>
    <property type="match status" value="1"/>
</dbReference>
<evidence type="ECO:0000256" key="2">
    <source>
        <dbReference type="ARBA" id="ARBA00022705"/>
    </source>
</evidence>
<keyword evidence="5" id="KW-0446">Lipid-binding</keyword>
<dbReference type="PANTHER" id="PTHR30050:SF2">
    <property type="entry name" value="CHROMOSOMAL REPLICATION INITIATOR PROTEIN DNAA"/>
    <property type="match status" value="1"/>
</dbReference>
<evidence type="ECO:0000256" key="4">
    <source>
        <dbReference type="ARBA" id="ARBA00022840"/>
    </source>
</evidence>
<dbReference type="SMART" id="SM00382">
    <property type="entry name" value="AAA"/>
    <property type="match status" value="1"/>
</dbReference>
<organism evidence="11 12">
    <name type="scientific">Pirellulimonas nuda</name>
    <dbReference type="NCBI Taxonomy" id="2528009"/>
    <lineage>
        <taxon>Bacteria</taxon>
        <taxon>Pseudomonadati</taxon>
        <taxon>Planctomycetota</taxon>
        <taxon>Planctomycetia</taxon>
        <taxon>Pirellulales</taxon>
        <taxon>Lacipirellulaceae</taxon>
        <taxon>Pirellulimonas</taxon>
    </lineage>
</organism>
<comment type="function">
    <text evidence="7">Plays an essential role in the initiation and regulation of chromosomal replication. ATP-DnaA binds to the origin of replication (oriC) to initiate formation of the DNA replication initiation complex once per cell cycle. Binds the DnaA box (a 9 base pair repeat at the origin) and separates the double-stranded (ds)DNA. Forms a right-handed helical filament on oriC DNA; dsDNA binds to the exterior of the filament while single-stranded (ss)DNA is stabiized in the filament's interior. The ATP-DnaA-oriC complex binds and stabilizes one strand of the AT-rich DNA unwinding element (DUE), permitting loading of DNA polymerase. After initiation quickly degrades to an ADP-DnaA complex that is not apt for DNA replication. Binds acidic phospholipids.</text>
</comment>
<evidence type="ECO:0000313" key="12">
    <source>
        <dbReference type="Proteomes" id="UP000317429"/>
    </source>
</evidence>
<keyword evidence="6 7" id="KW-0238">DNA-binding</keyword>
<dbReference type="SMART" id="SM00760">
    <property type="entry name" value="Bac_DnaA_C"/>
    <property type="match status" value="1"/>
</dbReference>
<keyword evidence="4 7" id="KW-0067">ATP-binding</keyword>
<dbReference type="AlphaFoldDB" id="A0A518D5A7"/>
<dbReference type="InterPro" id="IPR013317">
    <property type="entry name" value="DnaA_dom"/>
</dbReference>
<dbReference type="InterPro" id="IPR003593">
    <property type="entry name" value="AAA+_ATPase"/>
</dbReference>
<dbReference type="GO" id="GO:0006270">
    <property type="term" value="P:DNA replication initiation"/>
    <property type="evidence" value="ECO:0007669"/>
    <property type="project" value="InterPro"/>
</dbReference>
<dbReference type="SUPFAM" id="SSF52540">
    <property type="entry name" value="P-loop containing nucleoside triphosphate hydrolases"/>
    <property type="match status" value="1"/>
</dbReference>
<dbReference type="PRINTS" id="PR00051">
    <property type="entry name" value="DNAA"/>
</dbReference>